<dbReference type="AlphaFoldDB" id="A0A1I6FZA9"/>
<dbReference type="PANTHER" id="PTHR46268:SF6">
    <property type="entry name" value="UNIVERSAL STRESS PROTEIN UP12"/>
    <property type="match status" value="1"/>
</dbReference>
<comment type="similarity">
    <text evidence="1">Belongs to the universal stress protein A family.</text>
</comment>
<organism evidence="3 4">
    <name type="scientific">Halogeometricum limi</name>
    <dbReference type="NCBI Taxonomy" id="555875"/>
    <lineage>
        <taxon>Archaea</taxon>
        <taxon>Methanobacteriati</taxon>
        <taxon>Methanobacteriota</taxon>
        <taxon>Stenosarchaea group</taxon>
        <taxon>Halobacteria</taxon>
        <taxon>Halobacteriales</taxon>
        <taxon>Haloferacaceae</taxon>
        <taxon>Halogeometricum</taxon>
    </lineage>
</organism>
<dbReference type="Proteomes" id="UP000243250">
    <property type="component" value="Unassembled WGS sequence"/>
</dbReference>
<dbReference type="PRINTS" id="PR01438">
    <property type="entry name" value="UNVRSLSTRESS"/>
</dbReference>
<dbReference type="InterPro" id="IPR006015">
    <property type="entry name" value="Universal_stress_UspA"/>
</dbReference>
<gene>
    <name evidence="3" type="ORF">SAMN04488124_0595</name>
</gene>
<sequence>MYENILFLTDGSDESLQALNDAVDIASQYDATLHALYVVDTDRSDAGLEDGPMDLTPIFEALRDQGEKAIRRARDAAEDAGVSVVESVRDAPVVHRAVNDYVAENDVDLVVMATHGRRGLDRLLLGSVTERVVRTADVPVLTVRGKPTPAE</sequence>
<dbReference type="EMBL" id="FOYS01000001">
    <property type="protein sequence ID" value="SFR35295.1"/>
    <property type="molecule type" value="Genomic_DNA"/>
</dbReference>
<dbReference type="CDD" id="cd00293">
    <property type="entry name" value="USP-like"/>
    <property type="match status" value="1"/>
</dbReference>
<dbReference type="RefSeq" id="WP_089876598.1">
    <property type="nucleotide sequence ID" value="NZ_FOYS01000001.1"/>
</dbReference>
<feature type="domain" description="UspA" evidence="2">
    <location>
        <begin position="1"/>
        <end position="144"/>
    </location>
</feature>
<dbReference type="InterPro" id="IPR006016">
    <property type="entry name" value="UspA"/>
</dbReference>
<keyword evidence="4" id="KW-1185">Reference proteome</keyword>
<evidence type="ECO:0000259" key="2">
    <source>
        <dbReference type="Pfam" id="PF00582"/>
    </source>
</evidence>
<name>A0A1I6FZA9_9EURY</name>
<dbReference type="InterPro" id="IPR014729">
    <property type="entry name" value="Rossmann-like_a/b/a_fold"/>
</dbReference>
<accession>A0A1I6FZA9</accession>
<dbReference type="Pfam" id="PF00582">
    <property type="entry name" value="Usp"/>
    <property type="match status" value="1"/>
</dbReference>
<protein>
    <submittedName>
        <fullName evidence="3">Nucleotide-binding universal stress protein, UspA family</fullName>
    </submittedName>
</protein>
<dbReference type="SUPFAM" id="SSF52402">
    <property type="entry name" value="Adenine nucleotide alpha hydrolases-like"/>
    <property type="match status" value="1"/>
</dbReference>
<dbReference type="Gene3D" id="3.40.50.620">
    <property type="entry name" value="HUPs"/>
    <property type="match status" value="1"/>
</dbReference>
<evidence type="ECO:0000313" key="3">
    <source>
        <dbReference type="EMBL" id="SFR35295.1"/>
    </source>
</evidence>
<dbReference type="PANTHER" id="PTHR46268">
    <property type="entry name" value="STRESS RESPONSE PROTEIN NHAX"/>
    <property type="match status" value="1"/>
</dbReference>
<dbReference type="STRING" id="555875.SAMN04488124_0595"/>
<reference evidence="4" key="1">
    <citation type="submission" date="2016-10" db="EMBL/GenBank/DDBJ databases">
        <authorList>
            <person name="Varghese N."/>
            <person name="Submissions S."/>
        </authorList>
    </citation>
    <scope>NUCLEOTIDE SEQUENCE [LARGE SCALE GENOMIC DNA]</scope>
    <source>
        <strain evidence="4">CGMCC 1.8711</strain>
    </source>
</reference>
<evidence type="ECO:0000256" key="1">
    <source>
        <dbReference type="ARBA" id="ARBA00008791"/>
    </source>
</evidence>
<evidence type="ECO:0000313" key="4">
    <source>
        <dbReference type="Proteomes" id="UP000243250"/>
    </source>
</evidence>
<dbReference type="OrthoDB" id="105697at2157"/>
<proteinExistence type="inferred from homology"/>